<protein>
    <submittedName>
        <fullName evidence="1">Uncharacterized protein</fullName>
    </submittedName>
</protein>
<dbReference type="EnsemblPlants" id="TuG1812G0100001548.01.T01">
    <property type="protein sequence ID" value="TuG1812G0100001548.01.T01"/>
    <property type="gene ID" value="TuG1812G0100001548.01"/>
</dbReference>
<organism evidence="1 2">
    <name type="scientific">Triticum urartu</name>
    <name type="common">Red wild einkorn</name>
    <name type="synonym">Crithodium urartu</name>
    <dbReference type="NCBI Taxonomy" id="4572"/>
    <lineage>
        <taxon>Eukaryota</taxon>
        <taxon>Viridiplantae</taxon>
        <taxon>Streptophyta</taxon>
        <taxon>Embryophyta</taxon>
        <taxon>Tracheophyta</taxon>
        <taxon>Spermatophyta</taxon>
        <taxon>Magnoliopsida</taxon>
        <taxon>Liliopsida</taxon>
        <taxon>Poales</taxon>
        <taxon>Poaceae</taxon>
        <taxon>BOP clade</taxon>
        <taxon>Pooideae</taxon>
        <taxon>Triticodae</taxon>
        <taxon>Triticeae</taxon>
        <taxon>Triticinae</taxon>
        <taxon>Triticum</taxon>
    </lineage>
</organism>
<sequence>MLGTNKRATVTTNWSEFPAALQKSMKETFVPFISRCQLKNYDRHHLTSRIHRTQSWSSSNFWLTATFRKTRILPRNCGASSLHRNDPPQLHCSDTWAAFTCLHRTHTRSCRW</sequence>
<evidence type="ECO:0000313" key="1">
    <source>
        <dbReference type="EnsemblPlants" id="TuG1812G0100001548.01.T01"/>
    </source>
</evidence>
<evidence type="ECO:0000313" key="2">
    <source>
        <dbReference type="Proteomes" id="UP000015106"/>
    </source>
</evidence>
<dbReference type="AlphaFoldDB" id="A0A8R7P2C9"/>
<accession>A0A8R7P2C9</accession>
<reference evidence="1" key="3">
    <citation type="submission" date="2022-06" db="UniProtKB">
        <authorList>
            <consortium name="EnsemblPlants"/>
        </authorList>
    </citation>
    <scope>IDENTIFICATION</scope>
</reference>
<reference evidence="2" key="1">
    <citation type="journal article" date="2013" name="Nature">
        <title>Draft genome of the wheat A-genome progenitor Triticum urartu.</title>
        <authorList>
            <person name="Ling H.Q."/>
            <person name="Zhao S."/>
            <person name="Liu D."/>
            <person name="Wang J."/>
            <person name="Sun H."/>
            <person name="Zhang C."/>
            <person name="Fan H."/>
            <person name="Li D."/>
            <person name="Dong L."/>
            <person name="Tao Y."/>
            <person name="Gao C."/>
            <person name="Wu H."/>
            <person name="Li Y."/>
            <person name="Cui Y."/>
            <person name="Guo X."/>
            <person name="Zheng S."/>
            <person name="Wang B."/>
            <person name="Yu K."/>
            <person name="Liang Q."/>
            <person name="Yang W."/>
            <person name="Lou X."/>
            <person name="Chen J."/>
            <person name="Feng M."/>
            <person name="Jian J."/>
            <person name="Zhang X."/>
            <person name="Luo G."/>
            <person name="Jiang Y."/>
            <person name="Liu J."/>
            <person name="Wang Z."/>
            <person name="Sha Y."/>
            <person name="Zhang B."/>
            <person name="Wu H."/>
            <person name="Tang D."/>
            <person name="Shen Q."/>
            <person name="Xue P."/>
            <person name="Zou S."/>
            <person name="Wang X."/>
            <person name="Liu X."/>
            <person name="Wang F."/>
            <person name="Yang Y."/>
            <person name="An X."/>
            <person name="Dong Z."/>
            <person name="Zhang K."/>
            <person name="Zhang X."/>
            <person name="Luo M.C."/>
            <person name="Dvorak J."/>
            <person name="Tong Y."/>
            <person name="Wang J."/>
            <person name="Yang H."/>
            <person name="Li Z."/>
            <person name="Wang D."/>
            <person name="Zhang A."/>
            <person name="Wang J."/>
        </authorList>
    </citation>
    <scope>NUCLEOTIDE SEQUENCE</scope>
    <source>
        <strain evidence="2">cv. G1812</strain>
    </source>
</reference>
<dbReference type="Proteomes" id="UP000015106">
    <property type="component" value="Chromosome 1"/>
</dbReference>
<dbReference type="Gramene" id="TuG1812G0100001548.01.T01">
    <property type="protein sequence ID" value="TuG1812G0100001548.01.T01"/>
    <property type="gene ID" value="TuG1812G0100001548.01"/>
</dbReference>
<reference evidence="1" key="2">
    <citation type="submission" date="2018-03" db="EMBL/GenBank/DDBJ databases">
        <title>The Triticum urartu genome reveals the dynamic nature of wheat genome evolution.</title>
        <authorList>
            <person name="Ling H."/>
            <person name="Ma B."/>
            <person name="Shi X."/>
            <person name="Liu H."/>
            <person name="Dong L."/>
            <person name="Sun H."/>
            <person name="Cao Y."/>
            <person name="Gao Q."/>
            <person name="Zheng S."/>
            <person name="Li Y."/>
            <person name="Yu Y."/>
            <person name="Du H."/>
            <person name="Qi M."/>
            <person name="Li Y."/>
            <person name="Yu H."/>
            <person name="Cui Y."/>
            <person name="Wang N."/>
            <person name="Chen C."/>
            <person name="Wu H."/>
            <person name="Zhao Y."/>
            <person name="Zhang J."/>
            <person name="Li Y."/>
            <person name="Zhou W."/>
            <person name="Zhang B."/>
            <person name="Hu W."/>
            <person name="Eijk M."/>
            <person name="Tang J."/>
            <person name="Witsenboer H."/>
            <person name="Zhao S."/>
            <person name="Li Z."/>
            <person name="Zhang A."/>
            <person name="Wang D."/>
            <person name="Liang C."/>
        </authorList>
    </citation>
    <scope>NUCLEOTIDE SEQUENCE [LARGE SCALE GENOMIC DNA]</scope>
    <source>
        <strain evidence="1">cv. G1812</strain>
    </source>
</reference>
<name>A0A8R7P2C9_TRIUA</name>
<proteinExistence type="predicted"/>
<keyword evidence="2" id="KW-1185">Reference proteome</keyword>